<proteinExistence type="evidence at transcript level"/>
<dbReference type="PANTHER" id="PTHR19944">
    <property type="entry name" value="MHC CLASS II-RELATED"/>
    <property type="match status" value="1"/>
</dbReference>
<dbReference type="InterPro" id="IPR003597">
    <property type="entry name" value="Ig_C1-set"/>
</dbReference>
<feature type="signal peptide" evidence="1">
    <location>
        <begin position="1"/>
        <end position="20"/>
    </location>
</feature>
<feature type="chain" id="PRO_5004663925" evidence="1">
    <location>
        <begin position="21"/>
        <end position="118"/>
    </location>
</feature>
<evidence type="ECO:0000259" key="2">
    <source>
        <dbReference type="SMART" id="SM00407"/>
    </source>
</evidence>
<dbReference type="Gene3D" id="2.60.40.10">
    <property type="entry name" value="Immunoglobulins"/>
    <property type="match status" value="1"/>
</dbReference>
<dbReference type="EMBL" id="KF611890">
    <property type="protein sequence ID" value="AGY56032.1"/>
    <property type="molecule type" value="mRNA"/>
</dbReference>
<evidence type="ECO:0000313" key="3">
    <source>
        <dbReference type="EMBL" id="AGY56032.1"/>
    </source>
</evidence>
<dbReference type="AlphaFoldDB" id="U5QAZ5"/>
<keyword evidence="1" id="KW-0732">Signal</keyword>
<organism evidence="3">
    <name type="scientific">Andrias davidianus</name>
    <name type="common">Chinese giant salamander</name>
    <name type="synonym">Sieboldia davidiana</name>
    <dbReference type="NCBI Taxonomy" id="141262"/>
    <lineage>
        <taxon>Eukaryota</taxon>
        <taxon>Metazoa</taxon>
        <taxon>Chordata</taxon>
        <taxon>Craniata</taxon>
        <taxon>Vertebrata</taxon>
        <taxon>Euteleostomi</taxon>
        <taxon>Amphibia</taxon>
        <taxon>Batrachia</taxon>
        <taxon>Caudata</taxon>
        <taxon>Cryptobranchoidea</taxon>
        <taxon>Cryptobranchidae</taxon>
        <taxon>Andrias</taxon>
    </lineage>
</organism>
<dbReference type="InterPro" id="IPR050160">
    <property type="entry name" value="MHC/Immunoglobulin"/>
</dbReference>
<dbReference type="SUPFAM" id="SSF48726">
    <property type="entry name" value="Immunoglobulin"/>
    <property type="match status" value="1"/>
</dbReference>
<protein>
    <submittedName>
        <fullName evidence="3">Beta2-microglobuin</fullName>
    </submittedName>
</protein>
<dbReference type="Pfam" id="PF07654">
    <property type="entry name" value="C1-set"/>
    <property type="match status" value="1"/>
</dbReference>
<name>U5QAZ5_ANDDA</name>
<dbReference type="InterPro" id="IPR036179">
    <property type="entry name" value="Ig-like_dom_sf"/>
</dbReference>
<evidence type="ECO:0000256" key="1">
    <source>
        <dbReference type="SAM" id="SignalP"/>
    </source>
</evidence>
<accession>U5QAZ5</accession>
<sequence length="118" mass="13527">MGTTVRFASLLLLVVHLSQADLRPPEVKVYSRLPAEVGKPNTLICYCEKFYPPNIEVTLLKNGEVMEGTMAKDMSFDQDWTYYFMKYSNFIYNPGDKLDCKVAHNGMKATVHTWDPKL</sequence>
<feature type="domain" description="Immunoglobulin C1-set" evidence="2">
    <location>
        <begin position="40"/>
        <end position="110"/>
    </location>
</feature>
<dbReference type="SMART" id="SM00407">
    <property type="entry name" value="IGc1"/>
    <property type="match status" value="1"/>
</dbReference>
<dbReference type="InterPro" id="IPR013783">
    <property type="entry name" value="Ig-like_fold"/>
</dbReference>
<reference evidence="3" key="1">
    <citation type="journal article" date="2014" name="Dev. Comp. Immunol.">
        <title>Extensive diversification of MHC in Chinese giant salamanders Andrias davidianus (Anda-MHC) reveals novel splice variants.</title>
        <authorList>
            <person name="Zhu R."/>
            <person name="Chen Z.Y."/>
            <person name="Wang J."/>
            <person name="Yuan J.D."/>
            <person name="Liao X.Y."/>
            <person name="Gui J.F."/>
            <person name="Zhang Q.Y."/>
        </authorList>
    </citation>
    <scope>NUCLEOTIDE SEQUENCE</scope>
    <source>
        <tissue evidence="3">Intestine</tissue>
    </source>
</reference>